<evidence type="ECO:0000313" key="2">
    <source>
        <dbReference type="Proteomes" id="UP001056120"/>
    </source>
</evidence>
<evidence type="ECO:0000313" key="1">
    <source>
        <dbReference type="EMBL" id="KAI3799168.1"/>
    </source>
</evidence>
<proteinExistence type="predicted"/>
<protein>
    <submittedName>
        <fullName evidence="1">Uncharacterized protein</fullName>
    </submittedName>
</protein>
<accession>A0ACB9HUQ9</accession>
<dbReference type="Proteomes" id="UP001056120">
    <property type="component" value="Linkage Group LG11"/>
</dbReference>
<comment type="caution">
    <text evidence="1">The sequence shown here is derived from an EMBL/GenBank/DDBJ whole genome shotgun (WGS) entry which is preliminary data.</text>
</comment>
<reference evidence="2" key="1">
    <citation type="journal article" date="2022" name="Mol. Ecol. Resour.">
        <title>The genomes of chicory, endive, great burdock and yacon provide insights into Asteraceae palaeo-polyploidization history and plant inulin production.</title>
        <authorList>
            <person name="Fan W."/>
            <person name="Wang S."/>
            <person name="Wang H."/>
            <person name="Wang A."/>
            <person name="Jiang F."/>
            <person name="Liu H."/>
            <person name="Zhao H."/>
            <person name="Xu D."/>
            <person name="Zhang Y."/>
        </authorList>
    </citation>
    <scope>NUCLEOTIDE SEQUENCE [LARGE SCALE GENOMIC DNA]</scope>
    <source>
        <strain evidence="2">cv. Yunnan</strain>
    </source>
</reference>
<keyword evidence="2" id="KW-1185">Reference proteome</keyword>
<dbReference type="EMBL" id="CM042028">
    <property type="protein sequence ID" value="KAI3799168.1"/>
    <property type="molecule type" value="Genomic_DNA"/>
</dbReference>
<sequence length="2446" mass="278451">MKRLRDDAYNNSQFKRPFGSSRGESYGQPQAPGGGGEAAGGASVGGGGGGSGGSGAQKLTTNDALTYLKEVKDMFQDQREKYDMFLDVMKDFKAQRIDTTGVIARVKELFKGHNNLIFGFNTFLPKGYEITVIEDDEAPPKRTVEFEEAISFVNKIKKRFQNDDQVYKSFLDILNMYRKEHKGINEVYSEVASLFDDHPDLLDEFTRFLPDASAAASAHHASLRHSYQRYDERSSALVPLRAGQHDKQRGRRDRINAERDTSVDCPDMDDKTMMKPHKEQRKRAEKESRDRRNNDQDYKDHDLDSNRDRLEKRKSARKVDDFGVHGSAPYDDKDALKSLYSHEFTFCENVKNRLRNPDDYQAFLKCLHIYSTEIITRKELQSLVADLLGKHTDLMEGFSAFLERCENIDGFLAGVMDKKALWNVSKSTRTEEKERENRREIEASKEKDRYKEKYWGKSIQELDLSNCQRCTPSYRLLPDDYPIPSVSQRSELGTQVLNDYWVSVTSGSEDYSFKHMRRNQYEESLFRCEDDRFELDMLLESVSSTIKHAEELLNSINDCSINSEGPIRIEDHFTALNLRCIERLYGDHGLEVMDTLRKNPSVSLPVILIRLKQKQEEWTKCRSDFNKVWADVYAKNHYKSLDHRSFYFKQQDSKNLSTKCLVTEIKEIKEKSQKDDDVLLSIAAGNRHSIMPNLEFEFTDNDIHEDLFKLIKYSCEEICTTKEQLNKVMELWTTFLEPILGVPSRPHNSDNVEDVEISTRGPAKNEDESNGSPGSDSGTLTVKQGKPPCNGDDSISPKRLDSSKNILVNGGILPKEDGSKSTGVGDRTPVIGLVNDNLLSKPNNVHEDGHEVKSNNNEVPSSQHGDISRLPTVANGSFAKFEKEEGELSPNDDLDSFLAAYPDNYGSHAKAKHSVEIDPEADDEDSENVPEGGDDVSGSESAADDASREEHEEDGDHDDIDGKAESEGEAEGIEDANFGGGDATSLLSSDQFLLTAKPLVKRVASPLYDGGKKDCNVFYGNESFYVLFRLHQVLYDRLLSARTNSASAETKWRAAKDTSPPDLYSRFMSALYNLLDGSADNAKFEDDCRAILGNQSYVLFTLDKLIYKLVKQLQNVAGDEVDNKLLQLYEYERSRKPEKFIDSVYYENVHNILHDENIFRFQCSSGPSCLTIQLMDDVNEKAEVVAVSVDPNFAAYLHNDFLSVVPGIKESGIMLQRNKCQYSDMDESSAMEGVHVVNGLEYKMSCSSSKISYVLDTEDFFKRRKGRKVSRCRQSPYWQAKGVFWALYRAYYQLLIYAALPIRSSWLSLLLTPASPTSVVQSAAAGPALSSLSHPQTPNPLNTFVNLANALPSGTSYSPISSSSHSPHPSSSSFLFSTSTGSLNLSSRTSAKPTRVLLGYDLYDKIEFKDVDGGPWTQGWRVFYKGDEWDSEKLKVFVVPHSHNDPGWKLTVEEYYDRQSRHILDTIVETLSKDERRKFIWEEMSYLERWWRDASNAKRESLINLLQNGQLEIVGGGWVMNDEANSHYFAIIEQMMEGNMWLNETIGVIPKNSWAIDPFGYSSTMAYLLRRMGFENMLIQRTHYELKKELAIHKNLEYIWRQSWDTYEMTDIFVHMMPFYSNDIPHTCGPEPAECCQFDFARMYGFIYERCPWGKHPEETTQENVKERALKLLDQYKKKSTLYRTNTLLVPLGDDFRYINIDEAEAQFRNYQMLFDYINSTPELNTEAKFGTLEDYFRTLREEAEKINYSRPGEIGSGQVPGFPSLSGDFFTYADRQQDYWSGYYVSRPFFKSVDRVLEHTLRATEMTMVFLLGFCQRAQCEKLPTGFTHKLTAARRNLALFQHHDGVTGTAKDHVVQDYGMRMHTSLQDLQIFMSKAIEVLLGIHHDKNDQKPSQFEPAQVRSRYDAQPVHQPVSANQGTVQSVVIFNSLEQTRNEIVMFIVERPDVTILDSNWTCVKSQISPDLQHNKLKMFTGRHRVYFKASVPAMGLQTYYIANGFVGCEKVKPAKLKFSSTGILECFAPYSCSKVEGDSLQIRNRYRALTFDSKFGLLQKVTETKGGSQNVIDVELAMYTSPESGAYLFKPNGDATPITETGSDIVVSEGFLVQEVFSIPKMGWAQSPVSHSTRVYNCEGSVQEFLIENEYHVELIGREFNDKELVVRYKTDIDNKRIFYSDLNGFQMSRRETYDKIPLQGNYYPMPSLAFMQESKGSRFSVHTRQSLGVASPKNGWFEIMLDRRLSRDDGRGLGQGVMDNHPMNVVFHITFESNISSVLDPVSHPGPISPSLFSHRVGAHLNHPLHAFIAKKPQEISVQPPPRSFSSLTAPLPCDLHVVSFKVPRPLKYTQQNLEEPRSVLILQRRHWDSSYCRKGKSDCSRIEYENLNLLNMFQGLDVLNAKATSLNLLHDDTEMLGYGEQVPDISQGRVVISPMELQAYKFDLRPVTS</sequence>
<reference evidence="1 2" key="2">
    <citation type="journal article" date="2022" name="Mol. Ecol. Resour.">
        <title>The genomes of chicory, endive, great burdock and yacon provide insights into Asteraceae paleo-polyploidization history and plant inulin production.</title>
        <authorList>
            <person name="Fan W."/>
            <person name="Wang S."/>
            <person name="Wang H."/>
            <person name="Wang A."/>
            <person name="Jiang F."/>
            <person name="Liu H."/>
            <person name="Zhao H."/>
            <person name="Xu D."/>
            <person name="Zhang Y."/>
        </authorList>
    </citation>
    <scope>NUCLEOTIDE SEQUENCE [LARGE SCALE GENOMIC DNA]</scope>
    <source>
        <strain evidence="2">cv. Yunnan</strain>
        <tissue evidence="1">Leaves</tissue>
    </source>
</reference>
<organism evidence="1 2">
    <name type="scientific">Smallanthus sonchifolius</name>
    <dbReference type="NCBI Taxonomy" id="185202"/>
    <lineage>
        <taxon>Eukaryota</taxon>
        <taxon>Viridiplantae</taxon>
        <taxon>Streptophyta</taxon>
        <taxon>Embryophyta</taxon>
        <taxon>Tracheophyta</taxon>
        <taxon>Spermatophyta</taxon>
        <taxon>Magnoliopsida</taxon>
        <taxon>eudicotyledons</taxon>
        <taxon>Gunneridae</taxon>
        <taxon>Pentapetalae</taxon>
        <taxon>asterids</taxon>
        <taxon>campanulids</taxon>
        <taxon>Asterales</taxon>
        <taxon>Asteraceae</taxon>
        <taxon>Asteroideae</taxon>
        <taxon>Heliantheae alliance</taxon>
        <taxon>Millerieae</taxon>
        <taxon>Smallanthus</taxon>
    </lineage>
</organism>
<name>A0ACB9HUQ9_9ASTR</name>
<gene>
    <name evidence="1" type="ORF">L1987_34458</name>
</gene>